<sequence>MLVGGRDTRDGELEMVQGCVLRPIVPAAAALDLAWLRLLLPLYTQTSMGISHTFGFFLPNVLLRTEAKERREESGPAWDVS</sequence>
<dbReference type="EnsemblPlants" id="OPUNC03G02600.1">
    <property type="protein sequence ID" value="OPUNC03G02600.1"/>
    <property type="gene ID" value="OPUNC03G02600"/>
</dbReference>
<proteinExistence type="predicted"/>
<dbReference type="Gramene" id="OPUNC03G02600.1">
    <property type="protein sequence ID" value="OPUNC03G02600.1"/>
    <property type="gene ID" value="OPUNC03G02600"/>
</dbReference>
<dbReference type="HOGENOM" id="CLU_2577983_0_0_1"/>
<dbReference type="Proteomes" id="UP000026962">
    <property type="component" value="Chromosome 3"/>
</dbReference>
<accession>A0A0E0K8H1</accession>
<organism evidence="1">
    <name type="scientific">Oryza punctata</name>
    <name type="common">Red rice</name>
    <dbReference type="NCBI Taxonomy" id="4537"/>
    <lineage>
        <taxon>Eukaryota</taxon>
        <taxon>Viridiplantae</taxon>
        <taxon>Streptophyta</taxon>
        <taxon>Embryophyta</taxon>
        <taxon>Tracheophyta</taxon>
        <taxon>Spermatophyta</taxon>
        <taxon>Magnoliopsida</taxon>
        <taxon>Liliopsida</taxon>
        <taxon>Poales</taxon>
        <taxon>Poaceae</taxon>
        <taxon>BOP clade</taxon>
        <taxon>Oryzoideae</taxon>
        <taxon>Oryzeae</taxon>
        <taxon>Oryzinae</taxon>
        <taxon>Oryza</taxon>
    </lineage>
</organism>
<dbReference type="AlphaFoldDB" id="A0A0E0K8H1"/>
<reference evidence="1" key="1">
    <citation type="submission" date="2015-04" db="UniProtKB">
        <authorList>
            <consortium name="EnsemblPlants"/>
        </authorList>
    </citation>
    <scope>IDENTIFICATION</scope>
</reference>
<protein>
    <submittedName>
        <fullName evidence="1">Uncharacterized protein</fullName>
    </submittedName>
</protein>
<evidence type="ECO:0000313" key="1">
    <source>
        <dbReference type="EnsemblPlants" id="OPUNC03G02600.1"/>
    </source>
</evidence>
<evidence type="ECO:0000313" key="2">
    <source>
        <dbReference type="Proteomes" id="UP000026962"/>
    </source>
</evidence>
<name>A0A0E0K8H1_ORYPU</name>
<reference evidence="1" key="2">
    <citation type="submission" date="2018-05" db="EMBL/GenBank/DDBJ databases">
        <title>OpunRS2 (Oryza punctata Reference Sequence Version 2).</title>
        <authorList>
            <person name="Zhang J."/>
            <person name="Kudrna D."/>
            <person name="Lee S."/>
            <person name="Talag J."/>
            <person name="Welchert J."/>
            <person name="Wing R.A."/>
        </authorList>
    </citation>
    <scope>NUCLEOTIDE SEQUENCE [LARGE SCALE GENOMIC DNA]</scope>
</reference>
<keyword evidence="2" id="KW-1185">Reference proteome</keyword>